<feature type="transmembrane region" description="Helical" evidence="2">
    <location>
        <begin position="444"/>
        <end position="464"/>
    </location>
</feature>
<dbReference type="EMBL" id="FLZR02000049">
    <property type="protein sequence ID" value="VVA00214.1"/>
    <property type="molecule type" value="Genomic_DNA"/>
</dbReference>
<dbReference type="VEuPathDB" id="PlasmoDB:PVX_077195"/>
<dbReference type="Proteomes" id="UP000220605">
    <property type="component" value="Unassembled WGS sequence"/>
</dbReference>
<dbReference type="VEuPathDB" id="PlasmoDB:PVPAM_000020700"/>
<reference evidence="3" key="1">
    <citation type="submission" date="2016-07" db="EMBL/GenBank/DDBJ databases">
        <authorList>
            <consortium name="Pathogen Informatics"/>
        </authorList>
    </citation>
    <scope>NUCLEOTIDE SEQUENCE</scope>
</reference>
<evidence type="ECO:0000256" key="1">
    <source>
        <dbReference type="SAM" id="MobiDB-lite"/>
    </source>
</evidence>
<sequence>MSFQNQFKLDIRVPPKVRNNAKYKEISRRFQYALVEYYTTFKNHDYTINTHRECRGLNYFLDDLRDEFNEHIVPLLPLKKRKNYWDREVEDKLLNNLQEKTQGSCARNPTYYNKEIRILRKEIEDYCDEKAELVGKLNALSINEHEKCERFKYWMIDSLVYFWNDYYWRKYITYSSMIETFRIDDDYDVVTLFDSPFQCKHGRTFREHIPAHIRDKYKPNDDKYVLPVNIVPTNQKDVTILQSKTATPYVEHKYEENKNYDIPELGEAPIITDTLYFNNISTTPNSKSIKDPGKKRKAVKNEYRGIQRSKIDVTKPIDEQQKPAILLSLQNAVISPASVPADSSAAVHSQILNNNAVVNSLTNAVISPASVPVSSSAAVHSQLSNNNAVVNSLTVGAAGSPQDKNIQTQTSRYQKQNSLHTSSGLNSTPTENKSKSASEEDTSIFKYSSVIPVLVGFITVIFLLSKVK</sequence>
<protein>
    <submittedName>
        <fullName evidence="3">STP1 protein</fullName>
    </submittedName>
</protein>
<gene>
    <name evidence="3" type="ORF">PVP01_0009270</name>
</gene>
<keyword evidence="2" id="KW-0812">Transmembrane</keyword>
<accession>A0A565A6J0</accession>
<keyword evidence="2" id="KW-0472">Membrane</keyword>
<dbReference type="VEuPathDB" id="PlasmoDB:PVP01_0009270"/>
<dbReference type="AlphaFoldDB" id="A0A565A6J0"/>
<dbReference type="VEuPathDB" id="PlasmoDB:PVW1_130055000"/>
<name>A0A565A6J0_PLAVI</name>
<organism evidence="3">
    <name type="scientific">Plasmodium vivax</name>
    <name type="common">malaria parasite P. vivax</name>
    <dbReference type="NCBI Taxonomy" id="5855"/>
    <lineage>
        <taxon>Eukaryota</taxon>
        <taxon>Sar</taxon>
        <taxon>Alveolata</taxon>
        <taxon>Apicomplexa</taxon>
        <taxon>Aconoidasida</taxon>
        <taxon>Haemosporida</taxon>
        <taxon>Plasmodiidae</taxon>
        <taxon>Plasmodium</taxon>
        <taxon>Plasmodium (Plasmodium)</taxon>
    </lineage>
</organism>
<feature type="compositionally biased region" description="Polar residues" evidence="1">
    <location>
        <begin position="402"/>
        <end position="431"/>
    </location>
</feature>
<proteinExistence type="predicted"/>
<evidence type="ECO:0000256" key="2">
    <source>
        <dbReference type="SAM" id="Phobius"/>
    </source>
</evidence>
<keyword evidence="2" id="KW-1133">Transmembrane helix</keyword>
<feature type="region of interest" description="Disordered" evidence="1">
    <location>
        <begin position="399"/>
        <end position="439"/>
    </location>
</feature>
<evidence type="ECO:0000313" key="3">
    <source>
        <dbReference type="EMBL" id="VVA00214.1"/>
    </source>
</evidence>